<sequence length="171" mass="19128">MKPSVSLIFLLILLTGCNSGFSEPAQTSLNSDSSHVRTIPETNQHPFESEENQSMNRLTITIGRQTFYATFAENMTAEAFKERLPMTVSMDELNGNEKYYYLPERYPSNSERVGAINNGDLMLYGSDCLVLFYKSFSTSFSYSRIAKIDDPNGFAEAVGRRGVEVAFALAE</sequence>
<dbReference type="SUPFAM" id="SSF50891">
    <property type="entry name" value="Cyclophilin-like"/>
    <property type="match status" value="1"/>
</dbReference>
<dbReference type="InterPro" id="IPR029000">
    <property type="entry name" value="Cyclophilin-like_dom_sf"/>
</dbReference>
<dbReference type="Proteomes" id="UP000290567">
    <property type="component" value="Unassembled WGS sequence"/>
</dbReference>
<accession>A0A4P5PEP7</accession>
<dbReference type="EMBL" id="BJCC01000024">
    <property type="protein sequence ID" value="GCF94811.1"/>
    <property type="molecule type" value="Genomic_DNA"/>
</dbReference>
<dbReference type="Gene3D" id="2.40.100.20">
    <property type="match status" value="1"/>
</dbReference>
<keyword evidence="4" id="KW-1185">Reference proteome</keyword>
<dbReference type="Pfam" id="PF18050">
    <property type="entry name" value="Cyclophil_like2"/>
    <property type="match status" value="1"/>
</dbReference>
<dbReference type="PROSITE" id="PS51257">
    <property type="entry name" value="PROKAR_LIPOPROTEIN"/>
    <property type="match status" value="1"/>
</dbReference>
<dbReference type="RefSeq" id="WP_227873807.1">
    <property type="nucleotide sequence ID" value="NZ_BJCC01000024.1"/>
</dbReference>
<name>A0A4P5PEP7_9ENTE</name>
<gene>
    <name evidence="3" type="ORF">NRIC_27020</name>
</gene>
<feature type="signal peptide" evidence="1">
    <location>
        <begin position="1"/>
        <end position="22"/>
    </location>
</feature>
<evidence type="ECO:0000313" key="4">
    <source>
        <dbReference type="Proteomes" id="UP000290567"/>
    </source>
</evidence>
<evidence type="ECO:0000256" key="1">
    <source>
        <dbReference type="SAM" id="SignalP"/>
    </source>
</evidence>
<feature type="domain" description="Cyclophilin-like" evidence="2">
    <location>
        <begin position="60"/>
        <end position="165"/>
    </location>
</feature>
<reference evidence="4" key="1">
    <citation type="submission" date="2019-02" db="EMBL/GenBank/DDBJ databases">
        <title>Draft genome sequence of Enterococcus sp. Gos25-1.</title>
        <authorList>
            <person name="Tanaka N."/>
            <person name="Shiwa Y."/>
            <person name="Fujita N."/>
        </authorList>
    </citation>
    <scope>NUCLEOTIDE SEQUENCE [LARGE SCALE GENOMIC DNA]</scope>
    <source>
        <strain evidence="4">Gos25-1</strain>
    </source>
</reference>
<dbReference type="AlphaFoldDB" id="A0A4P5PEP7"/>
<proteinExistence type="predicted"/>
<evidence type="ECO:0000259" key="2">
    <source>
        <dbReference type="Pfam" id="PF18050"/>
    </source>
</evidence>
<comment type="caution">
    <text evidence="3">The sequence shown here is derived from an EMBL/GenBank/DDBJ whole genome shotgun (WGS) entry which is preliminary data.</text>
</comment>
<feature type="chain" id="PRO_5039059628" description="Cyclophilin-like domain-containing protein" evidence="1">
    <location>
        <begin position="23"/>
        <end position="171"/>
    </location>
</feature>
<keyword evidence="1" id="KW-0732">Signal</keyword>
<dbReference type="InterPro" id="IPR041183">
    <property type="entry name" value="Cyclophilin-like"/>
</dbReference>
<evidence type="ECO:0000313" key="3">
    <source>
        <dbReference type="EMBL" id="GCF94811.1"/>
    </source>
</evidence>
<protein>
    <recommendedName>
        <fullName evidence="2">Cyclophilin-like domain-containing protein</fullName>
    </recommendedName>
</protein>
<organism evidence="3 4">
    <name type="scientific">Enterococcus florum</name>
    <dbReference type="NCBI Taxonomy" id="2480627"/>
    <lineage>
        <taxon>Bacteria</taxon>
        <taxon>Bacillati</taxon>
        <taxon>Bacillota</taxon>
        <taxon>Bacilli</taxon>
        <taxon>Lactobacillales</taxon>
        <taxon>Enterococcaceae</taxon>
        <taxon>Enterococcus</taxon>
    </lineage>
</organism>